<dbReference type="PANTHER" id="PTHR36466">
    <property type="entry name" value="BCL-2-LIKE PROTEIN 15"/>
    <property type="match status" value="1"/>
</dbReference>
<keyword evidence="3" id="KW-1185">Reference proteome</keyword>
<evidence type="ECO:0000256" key="1">
    <source>
        <dbReference type="ARBA" id="ARBA00067192"/>
    </source>
</evidence>
<sequence length="167" mass="18588">MSKMKNPRTFEEQTECIVNSLLEDFETPKSHAVNRNLQDADEPCSGEDYSFDVAVIVGRLRILGDQFSGELEASANNIISVTIGGQPASTVLKDTVQSLSRTWCTQDPTLVFERAFLAVSVKLLEYVVRKAPEVARRVADYVTGMINRNTAIREFIQGQGGWENLES</sequence>
<organism evidence="3 4">
    <name type="scientific">Mus caroli</name>
    <name type="common">Ryukyu mouse</name>
    <name type="synonym">Ricefield mouse</name>
    <dbReference type="NCBI Taxonomy" id="10089"/>
    <lineage>
        <taxon>Eukaryota</taxon>
        <taxon>Metazoa</taxon>
        <taxon>Chordata</taxon>
        <taxon>Craniata</taxon>
        <taxon>Vertebrata</taxon>
        <taxon>Euteleostomi</taxon>
        <taxon>Mammalia</taxon>
        <taxon>Eutheria</taxon>
        <taxon>Euarchontoglires</taxon>
        <taxon>Glires</taxon>
        <taxon>Rodentia</taxon>
        <taxon>Myomorpha</taxon>
        <taxon>Muroidea</taxon>
        <taxon>Muridae</taxon>
        <taxon>Murinae</taxon>
        <taxon>Mus</taxon>
        <taxon>Mus</taxon>
    </lineage>
</organism>
<dbReference type="GO" id="GO:0005829">
    <property type="term" value="C:cytosol"/>
    <property type="evidence" value="ECO:0007669"/>
    <property type="project" value="Ensembl"/>
</dbReference>
<dbReference type="GeneID" id="110291731"/>
<protein>
    <recommendedName>
        <fullName evidence="1">Bcl-2-like protein 15</fullName>
    </recommendedName>
    <alternativeName>
        <fullName evidence="2">Bcl-2 family kin</fullName>
    </alternativeName>
</protein>
<name>A0A6P5PHU3_MUSCR</name>
<dbReference type="Proteomes" id="UP000515126">
    <property type="component" value="Chromosome 3"/>
</dbReference>
<accession>A0A6P5PHU3</accession>
<dbReference type="RefSeq" id="XP_021014661.1">
    <property type="nucleotide sequence ID" value="XM_021159002.1"/>
</dbReference>
<evidence type="ECO:0000313" key="4">
    <source>
        <dbReference type="RefSeq" id="XP_021014661.1"/>
    </source>
</evidence>
<evidence type="ECO:0000256" key="2">
    <source>
        <dbReference type="ARBA" id="ARBA00078158"/>
    </source>
</evidence>
<gene>
    <name evidence="4" type="primary">Bcl2l15</name>
</gene>
<evidence type="ECO:0000313" key="3">
    <source>
        <dbReference type="Proteomes" id="UP000515126"/>
    </source>
</evidence>
<dbReference type="InterPro" id="IPR036834">
    <property type="entry name" value="Bcl-2-like_sf"/>
</dbReference>
<dbReference type="FunFam" id="1.10.437.10:FF:000018">
    <property type="entry name" value="BCL2 like 15"/>
    <property type="match status" value="1"/>
</dbReference>
<dbReference type="InterPro" id="IPR033543">
    <property type="entry name" value="BCL2L15"/>
</dbReference>
<dbReference type="Gene3D" id="1.10.437.10">
    <property type="entry name" value="Blc2-like"/>
    <property type="match status" value="1"/>
</dbReference>
<dbReference type="SUPFAM" id="SSF56854">
    <property type="entry name" value="Bcl-2 inhibitors of programmed cell death"/>
    <property type="match status" value="1"/>
</dbReference>
<dbReference type="AlphaFoldDB" id="A0A6P5PHU3"/>
<dbReference type="PANTHER" id="PTHR36466:SF1">
    <property type="entry name" value="BCL-2-LIKE PROTEIN 15"/>
    <property type="match status" value="1"/>
</dbReference>
<proteinExistence type="predicted"/>
<reference evidence="4" key="1">
    <citation type="submission" date="2025-08" db="UniProtKB">
        <authorList>
            <consortium name="RefSeq"/>
        </authorList>
    </citation>
    <scope>IDENTIFICATION</scope>
</reference>
<dbReference type="GO" id="GO:0005634">
    <property type="term" value="C:nucleus"/>
    <property type="evidence" value="ECO:0007669"/>
    <property type="project" value="Ensembl"/>
</dbReference>
<dbReference type="GO" id="GO:0042981">
    <property type="term" value="P:regulation of apoptotic process"/>
    <property type="evidence" value="ECO:0007669"/>
    <property type="project" value="InterPro"/>
</dbReference>
<dbReference type="CTD" id="440603"/>
<dbReference type="KEGG" id="mcal:110291731"/>